<reference evidence="8" key="2">
    <citation type="submission" date="2022-03" db="EMBL/GenBank/DDBJ databases">
        <title>Draft title - Genomic analysis of global carrot germplasm unveils the trajectory of domestication and the origin of high carotenoid orange carrot.</title>
        <authorList>
            <person name="Iorizzo M."/>
            <person name="Ellison S."/>
            <person name="Senalik D."/>
            <person name="Macko-Podgorni A."/>
            <person name="Grzebelus D."/>
            <person name="Bostan H."/>
            <person name="Rolling W."/>
            <person name="Curaba J."/>
            <person name="Simon P."/>
        </authorList>
    </citation>
    <scope>NUCLEOTIDE SEQUENCE</scope>
    <source>
        <tissue evidence="8">Leaf</tissue>
    </source>
</reference>
<dbReference type="SUPFAM" id="SSF52343">
    <property type="entry name" value="Ferredoxin reductase-like, C-terminal NADP-linked domain"/>
    <property type="match status" value="1"/>
</dbReference>
<feature type="transmembrane region" description="Helical" evidence="6">
    <location>
        <begin position="172"/>
        <end position="191"/>
    </location>
</feature>
<dbReference type="InterPro" id="IPR017927">
    <property type="entry name" value="FAD-bd_FR_type"/>
</dbReference>
<feature type="transmembrane region" description="Helical" evidence="6">
    <location>
        <begin position="248"/>
        <end position="268"/>
    </location>
</feature>
<gene>
    <name evidence="8" type="ORF">DCAR_0626168</name>
</gene>
<feature type="domain" description="FAD-binding FR-type" evidence="7">
    <location>
        <begin position="325"/>
        <end position="430"/>
    </location>
</feature>
<dbReference type="GO" id="GO:0000293">
    <property type="term" value="F:ferric-chelate reductase activity"/>
    <property type="evidence" value="ECO:0007669"/>
    <property type="project" value="TreeGrafter"/>
</dbReference>
<proteinExistence type="predicted"/>
<dbReference type="PANTHER" id="PTHR11972">
    <property type="entry name" value="NADPH OXIDASE"/>
    <property type="match status" value="1"/>
</dbReference>
<sequence length="717" mass="81705">MLQQLIKLLVVFIFLGYIVIWILMPTNVLYVHSLPLYHTSDSRFLWRTPRFLKGTTFCIFFGDQGANILIFAVPVLVMACLSCLYLHLQMKYRNHVDKSTSKSSGLARWRRPAFLKGPLGTISWIELFFSFLFVGLLAWSSWAYLHGIFAGITSSSAAQMRKTVWEIKMQRVALTQAFVGNICLAFLFFPVTRASPLLRLFGLTSEASIKYHMWLGHAVMALFTGHSICATIYWATTHQISRALKWDRVGISNVAGEVSLVFGLAMWLTTFPRIRRNFFELFLYTHYLYVLFLVFYVFHVGFTYTFITLPGFYLFLVDRYLRFIQSQQKVRLVSVRVLPCKAVELNFSKSPGLIYNPSSIVFVNIPAISKSQWHPFTVTSNSNMDCDTLSVLVKSEGTWTGKLYAEFASPSPLDYLNVSLEGPYGPTPPNLLRHDMLVMVSGGSGITPFISIIRELLFIASTTNTKVPPVLLVTSFQRTVDLSMLKLLLPATDTTYDLSAMDITIEAYVTREKEPSMESQKFTQTLWLRPNDSDRPVYALLGSNNWIWLGAIILSSFIIFLVLIGLLTHYYLNPDKQSNHEIYSETSKATLSMLVMCVSIATSATIGFLWNKWQSYRDMKRIQNVDIETPMGSPGHDDFWHYNFNRELESFPRQSILQATNVHYGIRPNFKRILINCDGSSIGVMVSGPAQMRRSVARICKSGLTKNLHFESISFSW</sequence>
<dbReference type="CDD" id="cd06186">
    <property type="entry name" value="NOX_Duox_like_FAD_NADP"/>
    <property type="match status" value="1"/>
</dbReference>
<feature type="transmembrane region" description="Helical" evidence="6">
    <location>
        <begin position="591"/>
        <end position="611"/>
    </location>
</feature>
<feature type="transmembrane region" description="Helical" evidence="6">
    <location>
        <begin position="288"/>
        <end position="316"/>
    </location>
</feature>
<feature type="transmembrane region" description="Helical" evidence="6">
    <location>
        <begin position="142"/>
        <end position="160"/>
    </location>
</feature>
<dbReference type="Gene3D" id="3.40.50.80">
    <property type="entry name" value="Nucleotide-binding domain of ferredoxin-NADP reductase (FNR) module"/>
    <property type="match status" value="1"/>
</dbReference>
<evidence type="ECO:0000256" key="2">
    <source>
        <dbReference type="ARBA" id="ARBA00022692"/>
    </source>
</evidence>
<keyword evidence="5 6" id="KW-0472">Membrane</keyword>
<evidence type="ECO:0000256" key="6">
    <source>
        <dbReference type="SAM" id="Phobius"/>
    </source>
</evidence>
<dbReference type="EMBL" id="CP093348">
    <property type="protein sequence ID" value="WOH06740.1"/>
    <property type="molecule type" value="Genomic_DNA"/>
</dbReference>
<feature type="transmembrane region" description="Helical" evidence="6">
    <location>
        <begin position="546"/>
        <end position="571"/>
    </location>
</feature>
<dbReference type="AlphaFoldDB" id="A0AAF1B5C0"/>
<dbReference type="Pfam" id="PF01794">
    <property type="entry name" value="Ferric_reduct"/>
    <property type="match status" value="1"/>
</dbReference>
<evidence type="ECO:0000259" key="7">
    <source>
        <dbReference type="PROSITE" id="PS51384"/>
    </source>
</evidence>
<dbReference type="PANTHER" id="PTHR11972:SF41">
    <property type="entry name" value="FERRIC REDUCTION OXIDASE 2"/>
    <property type="match status" value="1"/>
</dbReference>
<keyword evidence="2 6" id="KW-0812">Transmembrane</keyword>
<dbReference type="Pfam" id="PF08030">
    <property type="entry name" value="NAD_binding_6"/>
    <property type="match status" value="1"/>
</dbReference>
<reference evidence="8" key="1">
    <citation type="journal article" date="2016" name="Nat. Genet.">
        <title>A high-quality carrot genome assembly provides new insights into carotenoid accumulation and asterid genome evolution.</title>
        <authorList>
            <person name="Iorizzo M."/>
            <person name="Ellison S."/>
            <person name="Senalik D."/>
            <person name="Zeng P."/>
            <person name="Satapoomin P."/>
            <person name="Huang J."/>
            <person name="Bowman M."/>
            <person name="Iovene M."/>
            <person name="Sanseverino W."/>
            <person name="Cavagnaro P."/>
            <person name="Yildiz M."/>
            <person name="Macko-Podgorni A."/>
            <person name="Moranska E."/>
            <person name="Grzebelus E."/>
            <person name="Grzebelus D."/>
            <person name="Ashrafi H."/>
            <person name="Zheng Z."/>
            <person name="Cheng S."/>
            <person name="Spooner D."/>
            <person name="Van Deynze A."/>
            <person name="Simon P."/>
        </authorList>
    </citation>
    <scope>NUCLEOTIDE SEQUENCE</scope>
    <source>
        <tissue evidence="8">Leaf</tissue>
    </source>
</reference>
<dbReference type="SFLD" id="SFLDG01168">
    <property type="entry name" value="Ferric_reductase_subgroup_(FRE"/>
    <property type="match status" value="1"/>
</dbReference>
<dbReference type="InterPro" id="IPR013121">
    <property type="entry name" value="Fe_red_NAD-bd_6"/>
</dbReference>
<keyword evidence="4" id="KW-0560">Oxidoreductase</keyword>
<dbReference type="SFLD" id="SFLDS00052">
    <property type="entry name" value="Ferric_Reductase_Domain"/>
    <property type="match status" value="1"/>
</dbReference>
<dbReference type="InterPro" id="IPR050369">
    <property type="entry name" value="RBOH/FRE"/>
</dbReference>
<accession>A0AAF1B5C0</accession>
<comment type="subcellular location">
    <subcellularLocation>
        <location evidence="1">Membrane</location>
        <topology evidence="1">Multi-pass membrane protein</topology>
    </subcellularLocation>
</comment>
<feature type="transmembrane region" description="Helical" evidence="6">
    <location>
        <begin position="211"/>
        <end position="236"/>
    </location>
</feature>
<evidence type="ECO:0000256" key="4">
    <source>
        <dbReference type="ARBA" id="ARBA00023002"/>
    </source>
</evidence>
<organism evidence="8 9">
    <name type="scientific">Daucus carota subsp. sativus</name>
    <name type="common">Carrot</name>
    <dbReference type="NCBI Taxonomy" id="79200"/>
    <lineage>
        <taxon>Eukaryota</taxon>
        <taxon>Viridiplantae</taxon>
        <taxon>Streptophyta</taxon>
        <taxon>Embryophyta</taxon>
        <taxon>Tracheophyta</taxon>
        <taxon>Spermatophyta</taxon>
        <taxon>Magnoliopsida</taxon>
        <taxon>eudicotyledons</taxon>
        <taxon>Gunneridae</taxon>
        <taxon>Pentapetalae</taxon>
        <taxon>asterids</taxon>
        <taxon>campanulids</taxon>
        <taxon>Apiales</taxon>
        <taxon>Apiaceae</taxon>
        <taxon>Apioideae</taxon>
        <taxon>Scandiceae</taxon>
        <taxon>Daucinae</taxon>
        <taxon>Daucus</taxon>
        <taxon>Daucus sect. Daucus</taxon>
    </lineage>
</organism>
<evidence type="ECO:0000256" key="1">
    <source>
        <dbReference type="ARBA" id="ARBA00004141"/>
    </source>
</evidence>
<dbReference type="InterPro" id="IPR013112">
    <property type="entry name" value="FAD-bd_8"/>
</dbReference>
<feature type="transmembrane region" description="Helical" evidence="6">
    <location>
        <begin position="68"/>
        <end position="88"/>
    </location>
</feature>
<evidence type="ECO:0000313" key="9">
    <source>
        <dbReference type="Proteomes" id="UP000077755"/>
    </source>
</evidence>
<dbReference type="Proteomes" id="UP000077755">
    <property type="component" value="Chromosome 6"/>
</dbReference>
<keyword evidence="9" id="KW-1185">Reference proteome</keyword>
<dbReference type="GO" id="GO:0005886">
    <property type="term" value="C:plasma membrane"/>
    <property type="evidence" value="ECO:0007669"/>
    <property type="project" value="TreeGrafter"/>
</dbReference>
<dbReference type="InterPro" id="IPR039261">
    <property type="entry name" value="FNR_nucleotide-bd"/>
</dbReference>
<evidence type="ECO:0000313" key="8">
    <source>
        <dbReference type="EMBL" id="WOH06740.1"/>
    </source>
</evidence>
<dbReference type="PROSITE" id="PS51384">
    <property type="entry name" value="FAD_FR"/>
    <property type="match status" value="1"/>
</dbReference>
<feature type="transmembrane region" description="Helical" evidence="6">
    <location>
        <begin position="5"/>
        <end position="24"/>
    </location>
</feature>
<evidence type="ECO:0000256" key="5">
    <source>
        <dbReference type="ARBA" id="ARBA00023136"/>
    </source>
</evidence>
<name>A0AAF1B5C0_DAUCS</name>
<keyword evidence="3 6" id="KW-1133">Transmembrane helix</keyword>
<evidence type="ECO:0000256" key="3">
    <source>
        <dbReference type="ARBA" id="ARBA00022989"/>
    </source>
</evidence>
<protein>
    <recommendedName>
        <fullName evidence="7">FAD-binding FR-type domain-containing protein</fullName>
    </recommendedName>
</protein>
<dbReference type="Pfam" id="PF08022">
    <property type="entry name" value="FAD_binding_8"/>
    <property type="match status" value="1"/>
</dbReference>
<feature type="transmembrane region" description="Helical" evidence="6">
    <location>
        <begin position="113"/>
        <end position="136"/>
    </location>
</feature>
<dbReference type="InterPro" id="IPR013130">
    <property type="entry name" value="Fe3_Rdtase_TM_dom"/>
</dbReference>